<evidence type="ECO:0000313" key="2">
    <source>
        <dbReference type="Proteomes" id="UP001283361"/>
    </source>
</evidence>
<evidence type="ECO:0000313" key="1">
    <source>
        <dbReference type="EMBL" id="KAK3751717.1"/>
    </source>
</evidence>
<dbReference type="AlphaFoldDB" id="A0AAE1D1J8"/>
<accession>A0AAE1D1J8</accession>
<organism evidence="1 2">
    <name type="scientific">Elysia crispata</name>
    <name type="common">lettuce slug</name>
    <dbReference type="NCBI Taxonomy" id="231223"/>
    <lineage>
        <taxon>Eukaryota</taxon>
        <taxon>Metazoa</taxon>
        <taxon>Spiralia</taxon>
        <taxon>Lophotrochozoa</taxon>
        <taxon>Mollusca</taxon>
        <taxon>Gastropoda</taxon>
        <taxon>Heterobranchia</taxon>
        <taxon>Euthyneura</taxon>
        <taxon>Panpulmonata</taxon>
        <taxon>Sacoglossa</taxon>
        <taxon>Placobranchoidea</taxon>
        <taxon>Plakobranchidae</taxon>
        <taxon>Elysia</taxon>
    </lineage>
</organism>
<keyword evidence="2" id="KW-1185">Reference proteome</keyword>
<dbReference type="EMBL" id="JAWDGP010005809">
    <property type="protein sequence ID" value="KAK3751717.1"/>
    <property type="molecule type" value="Genomic_DNA"/>
</dbReference>
<name>A0AAE1D1J8_9GAST</name>
<proteinExistence type="predicted"/>
<gene>
    <name evidence="1" type="ORF">RRG08_065623</name>
</gene>
<reference evidence="1" key="1">
    <citation type="journal article" date="2023" name="G3 (Bethesda)">
        <title>A reference genome for the long-term kleptoplast-retaining sea slug Elysia crispata morphotype clarki.</title>
        <authorList>
            <person name="Eastman K.E."/>
            <person name="Pendleton A.L."/>
            <person name="Shaikh M.A."/>
            <person name="Suttiyut T."/>
            <person name="Ogas R."/>
            <person name="Tomko P."/>
            <person name="Gavelis G."/>
            <person name="Widhalm J.R."/>
            <person name="Wisecaver J.H."/>
        </authorList>
    </citation>
    <scope>NUCLEOTIDE SEQUENCE</scope>
    <source>
        <strain evidence="1">ECLA1</strain>
    </source>
</reference>
<dbReference type="Proteomes" id="UP001283361">
    <property type="component" value="Unassembled WGS sequence"/>
</dbReference>
<comment type="caution">
    <text evidence="1">The sequence shown here is derived from an EMBL/GenBank/DDBJ whole genome shotgun (WGS) entry which is preliminary data.</text>
</comment>
<protein>
    <submittedName>
        <fullName evidence="1">Uncharacterized protein</fullName>
    </submittedName>
</protein>
<sequence>MVAAKSCNFNSLIDCVCEEVTHCVLWREIFHIDISIWLQNAACMEWSAARGWEGMGRARGGHKLLSASADLNPQLGSTEAFRPSLATCRPRLAPVCAVCTLFAECTLYRPSPPCQPVKRSAQVQQGLSSRCQCPVRVAGGVSSA</sequence>